<keyword evidence="6 10" id="KW-1015">Disulfide bond</keyword>
<proteinExistence type="inferred from homology"/>
<keyword evidence="5 8" id="KW-0479">Metal-binding</keyword>
<dbReference type="OrthoDB" id="1921208at2759"/>
<evidence type="ECO:0000256" key="1">
    <source>
        <dbReference type="ARBA" id="ARBA00004271"/>
    </source>
</evidence>
<keyword evidence="3 11" id="KW-0052">Apoplast</keyword>
<feature type="binding site" evidence="9">
    <location>
        <position position="124"/>
    </location>
    <ligand>
        <name>Mn(2+)</name>
        <dbReference type="ChEBI" id="CHEBI:29035"/>
    </ligand>
</feature>
<feature type="binding site" evidence="8">
    <location>
        <position position="119"/>
    </location>
    <ligand>
        <name>oxalate</name>
        <dbReference type="ChEBI" id="CHEBI:30623"/>
    </ligand>
</feature>
<feature type="binding site" evidence="8">
    <location>
        <position position="104"/>
    </location>
    <ligand>
        <name>oxalate</name>
        <dbReference type="ChEBI" id="CHEBI:30623"/>
    </ligand>
</feature>
<keyword evidence="13" id="KW-1185">Reference proteome</keyword>
<evidence type="ECO:0000313" key="13">
    <source>
        <dbReference type="Proteomes" id="UP001652660"/>
    </source>
</evidence>
<dbReference type="CDD" id="cd02241">
    <property type="entry name" value="cupin_OxOx"/>
    <property type="match status" value="1"/>
</dbReference>
<dbReference type="PRINTS" id="PR00325">
    <property type="entry name" value="GERMIN"/>
</dbReference>
<evidence type="ECO:0000256" key="6">
    <source>
        <dbReference type="ARBA" id="ARBA00023157"/>
    </source>
</evidence>
<dbReference type="Proteomes" id="UP001652660">
    <property type="component" value="Chromosome 4c"/>
</dbReference>
<reference evidence="13" key="1">
    <citation type="journal article" date="2025" name="Foods">
        <title>Unveiling the Microbial Signatures of Arabica Coffee Cherries: Insights into Ripeness Specific Diversity, Functional Traits, and Implications for Quality and Safety.</title>
        <authorList>
            <consortium name="RefSeq"/>
            <person name="Tenea G.N."/>
            <person name="Cifuentes V."/>
            <person name="Reyes P."/>
            <person name="Cevallos-Vallejos M."/>
        </authorList>
    </citation>
    <scope>NUCLEOTIDE SEQUENCE [LARGE SCALE GENOMIC DNA]</scope>
</reference>
<dbReference type="InterPro" id="IPR006045">
    <property type="entry name" value="Cupin_1"/>
</dbReference>
<feature type="binding site" evidence="8">
    <location>
        <position position="124"/>
    </location>
    <ligand>
        <name>oxalate</name>
        <dbReference type="ChEBI" id="CHEBI:30623"/>
    </ligand>
</feature>
<dbReference type="SUPFAM" id="SSF51182">
    <property type="entry name" value="RmlC-like cupins"/>
    <property type="match status" value="1"/>
</dbReference>
<dbReference type="Pfam" id="PF00190">
    <property type="entry name" value="Cupin_1"/>
    <property type="match status" value="1"/>
</dbReference>
<evidence type="ECO:0000313" key="16">
    <source>
        <dbReference type="RefSeq" id="XP_071902482.1"/>
    </source>
</evidence>
<comment type="similarity">
    <text evidence="2 11">Belongs to the germin family.</text>
</comment>
<dbReference type="GO" id="GO:0048046">
    <property type="term" value="C:apoplast"/>
    <property type="evidence" value="ECO:0007669"/>
    <property type="project" value="UniProtKB-SubCell"/>
</dbReference>
<feature type="chain" id="PRO_5044948200" description="Germin-like protein" evidence="11">
    <location>
        <begin position="31"/>
        <end position="228"/>
    </location>
</feature>
<dbReference type="InterPro" id="IPR019780">
    <property type="entry name" value="Germin_Mn-BS"/>
</dbReference>
<protein>
    <recommendedName>
        <fullName evidence="11">Germin-like protein</fullName>
    </recommendedName>
</protein>
<dbReference type="Gene3D" id="2.60.120.10">
    <property type="entry name" value="Jelly Rolls"/>
    <property type="match status" value="1"/>
</dbReference>
<dbReference type="GO" id="GO:0030145">
    <property type="term" value="F:manganese ion binding"/>
    <property type="evidence" value="ECO:0007669"/>
    <property type="project" value="UniProtKB-UniRule"/>
</dbReference>
<evidence type="ECO:0000259" key="12">
    <source>
        <dbReference type="SMART" id="SM00835"/>
    </source>
</evidence>
<evidence type="ECO:0000313" key="15">
    <source>
        <dbReference type="RefSeq" id="XP_071902480.1"/>
    </source>
</evidence>
<dbReference type="PROSITE" id="PS00725">
    <property type="entry name" value="GERMIN"/>
    <property type="match status" value="1"/>
</dbReference>
<keyword evidence="11" id="KW-0732">Signal</keyword>
<dbReference type="RefSeq" id="XP_027122373.2">
    <property type="nucleotide sequence ID" value="XM_027266572.2"/>
</dbReference>
<dbReference type="InterPro" id="IPR014710">
    <property type="entry name" value="RmlC-like_jellyroll"/>
</dbReference>
<dbReference type="RefSeq" id="XP_071902480.1">
    <property type="nucleotide sequence ID" value="XM_072046379.1"/>
</dbReference>
<comment type="subcellular location">
    <subcellularLocation>
        <location evidence="1 11">Secreted</location>
        <location evidence="1 11">Extracellular space</location>
        <location evidence="1 11">Apoplast</location>
    </subcellularLocation>
</comment>
<evidence type="ECO:0000256" key="10">
    <source>
        <dbReference type="PIRSR" id="PIRSR601929-3"/>
    </source>
</evidence>
<reference evidence="14 15" key="2">
    <citation type="submission" date="2025-05" db="UniProtKB">
        <authorList>
            <consortium name="RefSeq"/>
        </authorList>
    </citation>
    <scope>IDENTIFICATION</scope>
    <source>
        <tissue evidence="14 15">Leaves</tissue>
    </source>
</reference>
<dbReference type="RefSeq" id="XP_071902482.1">
    <property type="nucleotide sequence ID" value="XM_072046381.1"/>
</dbReference>
<evidence type="ECO:0000256" key="7">
    <source>
        <dbReference type="ARBA" id="ARBA00023211"/>
    </source>
</evidence>
<accession>A0A6P6X3P9</accession>
<feature type="binding site" evidence="8">
    <location>
        <position position="114"/>
    </location>
    <ligand>
        <name>oxalate</name>
        <dbReference type="ChEBI" id="CHEBI:30623"/>
    </ligand>
</feature>
<name>A0A6P6X3P9_COFAR</name>
<dbReference type="PANTHER" id="PTHR31238">
    <property type="entry name" value="GERMIN-LIKE PROTEIN SUBFAMILY 3 MEMBER 3"/>
    <property type="match status" value="1"/>
</dbReference>
<organism evidence="13 14">
    <name type="scientific">Coffea arabica</name>
    <name type="common">Arabian coffee</name>
    <dbReference type="NCBI Taxonomy" id="13443"/>
    <lineage>
        <taxon>Eukaryota</taxon>
        <taxon>Viridiplantae</taxon>
        <taxon>Streptophyta</taxon>
        <taxon>Embryophyta</taxon>
        <taxon>Tracheophyta</taxon>
        <taxon>Spermatophyta</taxon>
        <taxon>Magnoliopsida</taxon>
        <taxon>eudicotyledons</taxon>
        <taxon>Gunneridae</taxon>
        <taxon>Pentapetalae</taxon>
        <taxon>asterids</taxon>
        <taxon>lamiids</taxon>
        <taxon>Gentianales</taxon>
        <taxon>Rubiaceae</taxon>
        <taxon>Ixoroideae</taxon>
        <taxon>Gardenieae complex</taxon>
        <taxon>Bertiereae - Coffeeae clade</taxon>
        <taxon>Coffeeae</taxon>
        <taxon>Coffea</taxon>
    </lineage>
</organism>
<evidence type="ECO:0000256" key="11">
    <source>
        <dbReference type="RuleBase" id="RU366015"/>
    </source>
</evidence>
<dbReference type="AlphaFoldDB" id="A0A6P6X3P9"/>
<evidence type="ECO:0000313" key="14">
    <source>
        <dbReference type="RefSeq" id="XP_027122373.2"/>
    </source>
</evidence>
<dbReference type="InterPro" id="IPR001929">
    <property type="entry name" value="Germin"/>
</dbReference>
<keyword evidence="4 11" id="KW-0964">Secreted</keyword>
<evidence type="ECO:0000256" key="4">
    <source>
        <dbReference type="ARBA" id="ARBA00022525"/>
    </source>
</evidence>
<feature type="binding site" evidence="9">
    <location>
        <position position="119"/>
    </location>
    <ligand>
        <name>Mn(2+)</name>
        <dbReference type="ChEBI" id="CHEBI:29035"/>
    </ligand>
</feature>
<sequence length="228" mass="24893">MQNMASYNVIHLVIWLTFLSLVQLPMRSHCADPGPLQDFCVADLNSPVLVNGFPCKNPANVTSNDFFFDGLQKLGTVFDALNVNLTEVDVFAFPALNTLGMSMNRVQFHPGGENPPHIHPRATELSLVTEGKLFVGWVSTAYTLNWKILTAGQVFVIPPGLVHFQLNVGKGNALFYAFFNSQNPGISKIAPALFASTPLIPDPVLTTAFNVNKTIIDLIKSRASVLIP</sequence>
<feature type="domain" description="Cupin type-1" evidence="12">
    <location>
        <begin position="69"/>
        <end position="217"/>
    </location>
</feature>
<evidence type="ECO:0000256" key="8">
    <source>
        <dbReference type="PIRSR" id="PIRSR601929-1"/>
    </source>
</evidence>
<dbReference type="SMART" id="SM00835">
    <property type="entry name" value="Cupin_1"/>
    <property type="match status" value="1"/>
</dbReference>
<gene>
    <name evidence="14" type="primary">LOC113739358</name>
    <name evidence="15" type="synonym">LOC140005404</name>
    <name evidence="16" type="synonym">LOC140005406</name>
</gene>
<feature type="signal peptide" evidence="11">
    <location>
        <begin position="1"/>
        <end position="30"/>
    </location>
</feature>
<evidence type="ECO:0000256" key="2">
    <source>
        <dbReference type="ARBA" id="ARBA00007456"/>
    </source>
</evidence>
<dbReference type="GeneID" id="113739358"/>
<evidence type="ECO:0000256" key="3">
    <source>
        <dbReference type="ARBA" id="ARBA00022523"/>
    </source>
</evidence>
<feature type="disulfide bond" evidence="10">
    <location>
        <begin position="40"/>
        <end position="55"/>
    </location>
</feature>
<keyword evidence="7 8" id="KW-0464">Manganese</keyword>
<dbReference type="InterPro" id="IPR011051">
    <property type="entry name" value="RmlC_Cupin_sf"/>
</dbReference>
<evidence type="ECO:0000256" key="5">
    <source>
        <dbReference type="ARBA" id="ARBA00022723"/>
    </source>
</evidence>
<feature type="binding site" evidence="9">
    <location>
        <position position="117"/>
    </location>
    <ligand>
        <name>Mn(2+)</name>
        <dbReference type="ChEBI" id="CHEBI:29035"/>
    </ligand>
</feature>
<evidence type="ECO:0000256" key="9">
    <source>
        <dbReference type="PIRSR" id="PIRSR601929-2"/>
    </source>
</evidence>
<feature type="binding site" evidence="9">
    <location>
        <position position="163"/>
    </location>
    <ligand>
        <name>Mn(2+)</name>
        <dbReference type="ChEBI" id="CHEBI:29035"/>
    </ligand>
</feature>